<dbReference type="SUPFAM" id="SSF53474">
    <property type="entry name" value="alpha/beta-Hydrolases"/>
    <property type="match status" value="1"/>
</dbReference>
<dbReference type="EMBL" id="BOPC01000018">
    <property type="protein sequence ID" value="GIJ26356.1"/>
    <property type="molecule type" value="Genomic_DNA"/>
</dbReference>
<dbReference type="InterPro" id="IPR000073">
    <property type="entry name" value="AB_hydrolase_1"/>
</dbReference>
<comment type="caution">
    <text evidence="2">The sequence shown here is derived from an EMBL/GenBank/DDBJ whole genome shotgun (WGS) entry which is preliminary data.</text>
</comment>
<dbReference type="InterPro" id="IPR029058">
    <property type="entry name" value="AB_hydrolase_fold"/>
</dbReference>
<dbReference type="Proteomes" id="UP000653076">
    <property type="component" value="Unassembled WGS sequence"/>
</dbReference>
<sequence length="255" mass="28367">MRLAYDFHGSRDDRPPLVLLHGLTFDRGHWQAVLRELDRIDPQRRVMAVDLPGHGGSERAPTYDLGAVVDAVHAAVEGAGLDAPVLVGHSIGGLLATVYAATYPAQAVVNLDQPLLPGPFGDLVRRAEPVLRSPSYREVWERLLGGMHLENLSSEVRRRVRATSRPRADLLLGYWNELLVDSDEAIRERRTGELATLRRRGVGYRYVTATEPPPPYRHWLESALPDTRVTLMPNGGHFPHLAYPAEVARILADHP</sequence>
<reference evidence="2 3" key="1">
    <citation type="submission" date="2021-01" db="EMBL/GenBank/DDBJ databases">
        <title>Whole genome shotgun sequence of Verrucosispora qiuiae NBRC 106684.</title>
        <authorList>
            <person name="Komaki H."/>
            <person name="Tamura T."/>
        </authorList>
    </citation>
    <scope>NUCLEOTIDE SEQUENCE [LARGE SCALE GENOMIC DNA]</scope>
    <source>
        <strain evidence="2 3">NBRC 106684</strain>
    </source>
</reference>
<organism evidence="2 3">
    <name type="scientific">Micromonospora qiuiae</name>
    <dbReference type="NCBI Taxonomy" id="502268"/>
    <lineage>
        <taxon>Bacteria</taxon>
        <taxon>Bacillati</taxon>
        <taxon>Actinomycetota</taxon>
        <taxon>Actinomycetes</taxon>
        <taxon>Micromonosporales</taxon>
        <taxon>Micromonosporaceae</taxon>
        <taxon>Micromonospora</taxon>
    </lineage>
</organism>
<evidence type="ECO:0000313" key="3">
    <source>
        <dbReference type="Proteomes" id="UP000653076"/>
    </source>
</evidence>
<name>A0ABQ4J855_9ACTN</name>
<evidence type="ECO:0000313" key="2">
    <source>
        <dbReference type="EMBL" id="GIJ26356.1"/>
    </source>
</evidence>
<evidence type="ECO:0000259" key="1">
    <source>
        <dbReference type="Pfam" id="PF12697"/>
    </source>
</evidence>
<gene>
    <name evidence="2" type="ORF">Vqi01_15180</name>
</gene>
<proteinExistence type="predicted"/>
<dbReference type="Pfam" id="PF12697">
    <property type="entry name" value="Abhydrolase_6"/>
    <property type="match status" value="1"/>
</dbReference>
<dbReference type="InterPro" id="IPR050266">
    <property type="entry name" value="AB_hydrolase_sf"/>
</dbReference>
<dbReference type="PANTHER" id="PTHR43798">
    <property type="entry name" value="MONOACYLGLYCEROL LIPASE"/>
    <property type="match status" value="1"/>
</dbReference>
<protein>
    <recommendedName>
        <fullName evidence="1">AB hydrolase-1 domain-containing protein</fullName>
    </recommendedName>
</protein>
<dbReference type="PRINTS" id="PR00111">
    <property type="entry name" value="ABHYDROLASE"/>
</dbReference>
<feature type="domain" description="AB hydrolase-1" evidence="1">
    <location>
        <begin position="17"/>
        <end position="249"/>
    </location>
</feature>
<dbReference type="RefSeq" id="WP_204033866.1">
    <property type="nucleotide sequence ID" value="NZ_BOPC01000018.1"/>
</dbReference>
<accession>A0ABQ4J855</accession>
<keyword evidence="3" id="KW-1185">Reference proteome</keyword>
<dbReference type="PANTHER" id="PTHR43798:SF33">
    <property type="entry name" value="HYDROLASE, PUTATIVE (AFU_ORTHOLOGUE AFUA_2G14860)-RELATED"/>
    <property type="match status" value="1"/>
</dbReference>
<dbReference type="Gene3D" id="3.40.50.1820">
    <property type="entry name" value="alpha/beta hydrolase"/>
    <property type="match status" value="1"/>
</dbReference>